<dbReference type="PANTHER" id="PTHR11941:SF54">
    <property type="entry name" value="ENOYL-COA HYDRATASE, MITOCHONDRIAL"/>
    <property type="match status" value="1"/>
</dbReference>
<dbReference type="Pfam" id="PF00378">
    <property type="entry name" value="ECH_1"/>
    <property type="match status" value="1"/>
</dbReference>
<name>A0A7Z0VIH1_9GAMM</name>
<dbReference type="Gene3D" id="1.10.12.10">
    <property type="entry name" value="Lyase 2-enoyl-coa Hydratase, Chain A, domain 2"/>
    <property type="match status" value="1"/>
</dbReference>
<gene>
    <name evidence="3" type="primary">echA8</name>
    <name evidence="3" type="ORF">CODIS_35430</name>
</gene>
<dbReference type="OrthoDB" id="9775794at2"/>
<dbReference type="GO" id="GO:0006635">
    <property type="term" value="P:fatty acid beta-oxidation"/>
    <property type="evidence" value="ECO:0007669"/>
    <property type="project" value="TreeGrafter"/>
</dbReference>
<keyword evidence="4" id="KW-1185">Reference proteome</keyword>
<dbReference type="FunFam" id="3.90.226.10:FF:000009">
    <property type="entry name" value="Carnitinyl-CoA dehydratase"/>
    <property type="match status" value="1"/>
</dbReference>
<organism evidence="3 4">
    <name type="scientific">Candidatus Thiodiazotropha endolucinida</name>
    <dbReference type="NCBI Taxonomy" id="1655433"/>
    <lineage>
        <taxon>Bacteria</taxon>
        <taxon>Pseudomonadati</taxon>
        <taxon>Pseudomonadota</taxon>
        <taxon>Gammaproteobacteria</taxon>
        <taxon>Chromatiales</taxon>
        <taxon>Sedimenticolaceae</taxon>
        <taxon>Candidatus Thiodiazotropha</taxon>
    </lineage>
</organism>
<dbReference type="GO" id="GO:0004300">
    <property type="term" value="F:enoyl-CoA hydratase activity"/>
    <property type="evidence" value="ECO:0007669"/>
    <property type="project" value="UniProtKB-EC"/>
</dbReference>
<dbReference type="InterPro" id="IPR001753">
    <property type="entry name" value="Enoyl-CoA_hydra/iso"/>
</dbReference>
<protein>
    <submittedName>
        <fullName evidence="3">Putative enoyl-CoA hydratase echA8</fullName>
        <ecNumber evidence="3">4.2.1.17</ecNumber>
    </submittedName>
</protein>
<accession>A0A7Z0VIH1</accession>
<dbReference type="EMBL" id="MARB01000025">
    <property type="protein sequence ID" value="ODJ86222.1"/>
    <property type="molecule type" value="Genomic_DNA"/>
</dbReference>
<reference evidence="3 4" key="1">
    <citation type="submission" date="2016-06" db="EMBL/GenBank/DDBJ databases">
        <title>Genome sequence of endosymbiont of Candidatus Endolucinida thiodiazotropha.</title>
        <authorList>
            <person name="Poehlein A."/>
            <person name="Koenig S."/>
            <person name="Heiden S.E."/>
            <person name="Thuermer A."/>
            <person name="Voget S."/>
            <person name="Daniel R."/>
            <person name="Markert S."/>
            <person name="Gros O."/>
            <person name="Schweder T."/>
        </authorList>
    </citation>
    <scope>NUCLEOTIDE SEQUENCE [LARGE SCALE GENOMIC DNA]</scope>
    <source>
        <strain evidence="3 4">COS</strain>
    </source>
</reference>
<dbReference type="Gene3D" id="3.90.226.10">
    <property type="entry name" value="2-enoyl-CoA Hydratase, Chain A, domain 1"/>
    <property type="match status" value="1"/>
</dbReference>
<evidence type="ECO:0000313" key="3">
    <source>
        <dbReference type="EMBL" id="ODJ86222.1"/>
    </source>
</evidence>
<evidence type="ECO:0000256" key="2">
    <source>
        <dbReference type="ARBA" id="ARBA00023239"/>
    </source>
</evidence>
<comment type="similarity">
    <text evidence="1">Belongs to the enoyl-CoA hydratase/isomerase family.</text>
</comment>
<dbReference type="InterPro" id="IPR029045">
    <property type="entry name" value="ClpP/crotonase-like_dom_sf"/>
</dbReference>
<dbReference type="InterPro" id="IPR014748">
    <property type="entry name" value="Enoyl-CoA_hydra_C"/>
</dbReference>
<evidence type="ECO:0000313" key="4">
    <source>
        <dbReference type="Proteomes" id="UP000094769"/>
    </source>
</evidence>
<dbReference type="Proteomes" id="UP000094769">
    <property type="component" value="Unassembled WGS sequence"/>
</dbReference>
<sequence length="264" mass="28458">MNTQSYKSLDFELIEQGTYLLTLNRPASLNALNTEIFREFALALDEVADDAEARVLLITGAGEKAFVAGADISEMRDKSAVEGMAFSQTAMTLFRRLEMLPIPVIAVVNGYCLGGGCELAMACDWIIASENAVFGQPEVNLGITPGFGATQRLSRLIGPARAMEMIVSGRHVDANEALTWGLVNHVYPQDRLMDEALSIAGTICQKGPLAVRLSKQAIVRGASLDLDSGCQIESQAFGLCFSSAEQKEGMAAFLEKRKPEFKGA</sequence>
<dbReference type="RefSeq" id="WP_069127293.1">
    <property type="nucleotide sequence ID" value="NZ_MARB01000025.1"/>
</dbReference>
<evidence type="ECO:0000256" key="1">
    <source>
        <dbReference type="ARBA" id="ARBA00005254"/>
    </source>
</evidence>
<dbReference type="CDD" id="cd06558">
    <property type="entry name" value="crotonase-like"/>
    <property type="match status" value="1"/>
</dbReference>
<dbReference type="PANTHER" id="PTHR11941">
    <property type="entry name" value="ENOYL-COA HYDRATASE-RELATED"/>
    <property type="match status" value="1"/>
</dbReference>
<proteinExistence type="inferred from homology"/>
<dbReference type="SUPFAM" id="SSF52096">
    <property type="entry name" value="ClpP/crotonase"/>
    <property type="match status" value="1"/>
</dbReference>
<keyword evidence="2 3" id="KW-0456">Lyase</keyword>
<dbReference type="AlphaFoldDB" id="A0A7Z0VIH1"/>
<dbReference type="FunFam" id="1.10.12.10:FF:000001">
    <property type="entry name" value="Probable enoyl-CoA hydratase, mitochondrial"/>
    <property type="match status" value="1"/>
</dbReference>
<comment type="caution">
    <text evidence="3">The sequence shown here is derived from an EMBL/GenBank/DDBJ whole genome shotgun (WGS) entry which is preliminary data.</text>
</comment>
<dbReference type="EC" id="4.2.1.17" evidence="3"/>